<keyword evidence="7" id="KW-0547">Nucleotide-binding</keyword>
<dbReference type="RefSeq" id="WP_322497636.1">
    <property type="nucleotide sequence ID" value="NZ_JARGYT010000023.1"/>
</dbReference>
<reference evidence="11 12" key="1">
    <citation type="submission" date="2023-02" db="EMBL/GenBank/DDBJ databases">
        <title>Host association and intracellularity evolved multiple times independently in the Rickettsiales.</title>
        <authorList>
            <person name="Castelli M."/>
            <person name="Nardi T."/>
            <person name="Gammuto L."/>
            <person name="Bellinzona G."/>
            <person name="Sabaneyeva E."/>
            <person name="Potekhin A."/>
            <person name="Serra V."/>
            <person name="Petroni G."/>
            <person name="Sassera D."/>
        </authorList>
    </citation>
    <scope>NUCLEOTIDE SEQUENCE [LARGE SCALE GENOMIC DNA]</scope>
    <source>
        <strain evidence="11 12">BOD18</strain>
    </source>
</reference>
<organism evidence="11 12">
    <name type="scientific">Candidatus Cyrtobacter comes</name>
    <dbReference type="NCBI Taxonomy" id="675776"/>
    <lineage>
        <taxon>Bacteria</taxon>
        <taxon>Pseudomonadati</taxon>
        <taxon>Pseudomonadota</taxon>
        <taxon>Alphaproteobacteria</taxon>
        <taxon>Rickettsiales</taxon>
        <taxon>Candidatus Midichloriaceae</taxon>
        <taxon>Candidatus Cyrtobacter</taxon>
    </lineage>
</organism>
<comment type="subcellular location">
    <subcellularLocation>
        <location evidence="1">Cytoplasm</location>
    </subcellularLocation>
</comment>
<evidence type="ECO:0000256" key="10">
    <source>
        <dbReference type="ARBA" id="ARBA00032441"/>
    </source>
</evidence>
<keyword evidence="4" id="KW-0963">Cytoplasm</keyword>
<gene>
    <name evidence="11" type="ORF">Cyrtocomes_00522</name>
</gene>
<evidence type="ECO:0000256" key="2">
    <source>
        <dbReference type="ARBA" id="ARBA00007599"/>
    </source>
</evidence>
<dbReference type="EMBL" id="JARGYT010000023">
    <property type="protein sequence ID" value="MDZ5762151.1"/>
    <property type="molecule type" value="Genomic_DNA"/>
</dbReference>
<dbReference type="Gene3D" id="3.40.50.300">
    <property type="entry name" value="P-loop containing nucleotide triphosphate hydrolases"/>
    <property type="match status" value="1"/>
</dbReference>
<proteinExistence type="inferred from homology"/>
<accession>A0ABU5L7P5</accession>
<keyword evidence="9" id="KW-0460">Magnesium</keyword>
<protein>
    <recommendedName>
        <fullName evidence="3">tRNA threonylcarbamoyladenosine biosynthesis protein TsaE</fullName>
    </recommendedName>
    <alternativeName>
        <fullName evidence="10">t(6)A37 threonylcarbamoyladenosine biosynthesis protein TsaE</fullName>
    </alternativeName>
</protein>
<dbReference type="NCBIfam" id="TIGR00150">
    <property type="entry name" value="T6A_YjeE"/>
    <property type="match status" value="1"/>
</dbReference>
<keyword evidence="5" id="KW-0819">tRNA processing</keyword>
<evidence type="ECO:0000313" key="11">
    <source>
        <dbReference type="EMBL" id="MDZ5762151.1"/>
    </source>
</evidence>
<evidence type="ECO:0000256" key="1">
    <source>
        <dbReference type="ARBA" id="ARBA00004496"/>
    </source>
</evidence>
<comment type="caution">
    <text evidence="11">The sequence shown here is derived from an EMBL/GenBank/DDBJ whole genome shotgun (WGS) entry which is preliminary data.</text>
</comment>
<evidence type="ECO:0000256" key="9">
    <source>
        <dbReference type="ARBA" id="ARBA00022842"/>
    </source>
</evidence>
<evidence type="ECO:0000256" key="8">
    <source>
        <dbReference type="ARBA" id="ARBA00022840"/>
    </source>
</evidence>
<keyword evidence="6" id="KW-0479">Metal-binding</keyword>
<dbReference type="Pfam" id="PF02367">
    <property type="entry name" value="TsaE"/>
    <property type="match status" value="1"/>
</dbReference>
<dbReference type="PANTHER" id="PTHR33540:SF2">
    <property type="entry name" value="TRNA THREONYLCARBAMOYLADENOSINE BIOSYNTHESIS PROTEIN TSAE"/>
    <property type="match status" value="1"/>
</dbReference>
<keyword evidence="8" id="KW-0067">ATP-binding</keyword>
<evidence type="ECO:0000256" key="3">
    <source>
        <dbReference type="ARBA" id="ARBA00019010"/>
    </source>
</evidence>
<dbReference type="InterPro" id="IPR003442">
    <property type="entry name" value="T6A_TsaE"/>
</dbReference>
<keyword evidence="12" id="KW-1185">Reference proteome</keyword>
<comment type="similarity">
    <text evidence="2">Belongs to the TsaE family.</text>
</comment>
<dbReference type="SUPFAM" id="SSF52540">
    <property type="entry name" value="P-loop containing nucleoside triphosphate hydrolases"/>
    <property type="match status" value="1"/>
</dbReference>
<name>A0ABU5L7P5_9RICK</name>
<evidence type="ECO:0000256" key="4">
    <source>
        <dbReference type="ARBA" id="ARBA00022490"/>
    </source>
</evidence>
<evidence type="ECO:0000256" key="5">
    <source>
        <dbReference type="ARBA" id="ARBA00022694"/>
    </source>
</evidence>
<dbReference type="Proteomes" id="UP001293791">
    <property type="component" value="Unassembled WGS sequence"/>
</dbReference>
<dbReference type="InterPro" id="IPR027417">
    <property type="entry name" value="P-loop_NTPase"/>
</dbReference>
<evidence type="ECO:0000313" key="12">
    <source>
        <dbReference type="Proteomes" id="UP001293791"/>
    </source>
</evidence>
<sequence>MLFKLYQEHDLQKVARYVVELSKSDTIIFLYGDLGSGKTSFVKYFMWELGMKCAVTSPTFNIMNIYTAAYFDVYHFDFYRIEDRNELVNIGLEDAMNSGLVIIEWPQIVQEFIHSSIIIEIKILNENLREISVIHNY</sequence>
<evidence type="ECO:0000256" key="6">
    <source>
        <dbReference type="ARBA" id="ARBA00022723"/>
    </source>
</evidence>
<dbReference type="PANTHER" id="PTHR33540">
    <property type="entry name" value="TRNA THREONYLCARBAMOYLADENOSINE BIOSYNTHESIS PROTEIN TSAE"/>
    <property type="match status" value="1"/>
</dbReference>
<evidence type="ECO:0000256" key="7">
    <source>
        <dbReference type="ARBA" id="ARBA00022741"/>
    </source>
</evidence>